<protein>
    <submittedName>
        <fullName evidence="2">Uncharacterized protein</fullName>
    </submittedName>
</protein>
<dbReference type="AlphaFoldDB" id="A0A2I0X709"/>
<sequence>MPAFISFATFSYLVVTNILTFTLDCCNGTLSNSSHTFPLQTSSKTRKRL</sequence>
<evidence type="ECO:0000313" key="3">
    <source>
        <dbReference type="Proteomes" id="UP000233837"/>
    </source>
</evidence>
<evidence type="ECO:0000256" key="1">
    <source>
        <dbReference type="SAM" id="SignalP"/>
    </source>
</evidence>
<dbReference type="EMBL" id="KZ502085">
    <property type="protein sequence ID" value="PKU83680.1"/>
    <property type="molecule type" value="Genomic_DNA"/>
</dbReference>
<reference evidence="2 3" key="1">
    <citation type="journal article" date="2016" name="Sci. Rep.">
        <title>The Dendrobium catenatum Lindl. genome sequence provides insights into polysaccharide synthase, floral development and adaptive evolution.</title>
        <authorList>
            <person name="Zhang G.Q."/>
            <person name="Xu Q."/>
            <person name="Bian C."/>
            <person name="Tsai W.C."/>
            <person name="Yeh C.M."/>
            <person name="Liu K.W."/>
            <person name="Yoshida K."/>
            <person name="Zhang L.S."/>
            <person name="Chang S.B."/>
            <person name="Chen F."/>
            <person name="Shi Y."/>
            <person name="Su Y.Y."/>
            <person name="Zhang Y.Q."/>
            <person name="Chen L.J."/>
            <person name="Yin Y."/>
            <person name="Lin M."/>
            <person name="Huang H."/>
            <person name="Deng H."/>
            <person name="Wang Z.W."/>
            <person name="Zhu S.L."/>
            <person name="Zhao X."/>
            <person name="Deng C."/>
            <person name="Niu S.C."/>
            <person name="Huang J."/>
            <person name="Wang M."/>
            <person name="Liu G.H."/>
            <person name="Yang H.J."/>
            <person name="Xiao X.J."/>
            <person name="Hsiao Y.Y."/>
            <person name="Wu W.L."/>
            <person name="Chen Y.Y."/>
            <person name="Mitsuda N."/>
            <person name="Ohme-Takagi M."/>
            <person name="Luo Y.B."/>
            <person name="Van de Peer Y."/>
            <person name="Liu Z.J."/>
        </authorList>
    </citation>
    <scope>NUCLEOTIDE SEQUENCE [LARGE SCALE GENOMIC DNA]</scope>
    <source>
        <tissue evidence="2">The whole plant</tissue>
    </source>
</reference>
<name>A0A2I0X709_9ASPA</name>
<feature type="chain" id="PRO_5014134931" evidence="1">
    <location>
        <begin position="21"/>
        <end position="49"/>
    </location>
</feature>
<keyword evidence="1" id="KW-0732">Signal</keyword>
<proteinExistence type="predicted"/>
<feature type="signal peptide" evidence="1">
    <location>
        <begin position="1"/>
        <end position="20"/>
    </location>
</feature>
<accession>A0A2I0X709</accession>
<reference evidence="2 3" key="2">
    <citation type="journal article" date="2017" name="Nature">
        <title>The Apostasia genome and the evolution of orchids.</title>
        <authorList>
            <person name="Zhang G.Q."/>
            <person name="Liu K.W."/>
            <person name="Li Z."/>
            <person name="Lohaus R."/>
            <person name="Hsiao Y.Y."/>
            <person name="Niu S.C."/>
            <person name="Wang J.Y."/>
            <person name="Lin Y.C."/>
            <person name="Xu Q."/>
            <person name="Chen L.J."/>
            <person name="Yoshida K."/>
            <person name="Fujiwara S."/>
            <person name="Wang Z.W."/>
            <person name="Zhang Y.Q."/>
            <person name="Mitsuda N."/>
            <person name="Wang M."/>
            <person name="Liu G.H."/>
            <person name="Pecoraro L."/>
            <person name="Huang H.X."/>
            <person name="Xiao X.J."/>
            <person name="Lin M."/>
            <person name="Wu X.Y."/>
            <person name="Wu W.L."/>
            <person name="Chen Y.Y."/>
            <person name="Chang S.B."/>
            <person name="Sakamoto S."/>
            <person name="Ohme-Takagi M."/>
            <person name="Yagi M."/>
            <person name="Zeng S.J."/>
            <person name="Shen C.Y."/>
            <person name="Yeh C.M."/>
            <person name="Luo Y.B."/>
            <person name="Tsai W.C."/>
            <person name="Van de Peer Y."/>
            <person name="Liu Z.J."/>
        </authorList>
    </citation>
    <scope>NUCLEOTIDE SEQUENCE [LARGE SCALE GENOMIC DNA]</scope>
    <source>
        <tissue evidence="2">The whole plant</tissue>
    </source>
</reference>
<evidence type="ECO:0000313" key="2">
    <source>
        <dbReference type="EMBL" id="PKU83680.1"/>
    </source>
</evidence>
<organism evidence="2 3">
    <name type="scientific">Dendrobium catenatum</name>
    <dbReference type="NCBI Taxonomy" id="906689"/>
    <lineage>
        <taxon>Eukaryota</taxon>
        <taxon>Viridiplantae</taxon>
        <taxon>Streptophyta</taxon>
        <taxon>Embryophyta</taxon>
        <taxon>Tracheophyta</taxon>
        <taxon>Spermatophyta</taxon>
        <taxon>Magnoliopsida</taxon>
        <taxon>Liliopsida</taxon>
        <taxon>Asparagales</taxon>
        <taxon>Orchidaceae</taxon>
        <taxon>Epidendroideae</taxon>
        <taxon>Malaxideae</taxon>
        <taxon>Dendrobiinae</taxon>
        <taxon>Dendrobium</taxon>
    </lineage>
</organism>
<gene>
    <name evidence="2" type="ORF">MA16_Dca010073</name>
</gene>
<dbReference type="Proteomes" id="UP000233837">
    <property type="component" value="Unassembled WGS sequence"/>
</dbReference>
<keyword evidence="3" id="KW-1185">Reference proteome</keyword>